<organism evidence="2 3">
    <name type="scientific">Cryptotermes secundus</name>
    <dbReference type="NCBI Taxonomy" id="105785"/>
    <lineage>
        <taxon>Eukaryota</taxon>
        <taxon>Metazoa</taxon>
        <taxon>Ecdysozoa</taxon>
        <taxon>Arthropoda</taxon>
        <taxon>Hexapoda</taxon>
        <taxon>Insecta</taxon>
        <taxon>Pterygota</taxon>
        <taxon>Neoptera</taxon>
        <taxon>Polyneoptera</taxon>
        <taxon>Dictyoptera</taxon>
        <taxon>Blattodea</taxon>
        <taxon>Blattoidea</taxon>
        <taxon>Termitoidae</taxon>
        <taxon>Kalotermitidae</taxon>
        <taxon>Cryptotermitinae</taxon>
        <taxon>Cryptotermes</taxon>
    </lineage>
</organism>
<feature type="transmembrane region" description="Helical" evidence="1">
    <location>
        <begin position="12"/>
        <end position="31"/>
    </location>
</feature>
<keyword evidence="1" id="KW-0472">Membrane</keyword>
<comment type="caution">
    <text evidence="2">The sequence shown here is derived from an EMBL/GenBank/DDBJ whole genome shotgun (WGS) entry which is preliminary data.</text>
</comment>
<keyword evidence="1" id="KW-0812">Transmembrane</keyword>
<protein>
    <submittedName>
        <fullName evidence="2">Uncharacterized protein</fullName>
    </submittedName>
</protein>
<keyword evidence="3" id="KW-1185">Reference proteome</keyword>
<dbReference type="InParanoid" id="A0A2J7PE08"/>
<dbReference type="AlphaFoldDB" id="A0A2J7PE08"/>
<reference evidence="2 3" key="1">
    <citation type="submission" date="2017-12" db="EMBL/GenBank/DDBJ databases">
        <title>Hemimetabolous genomes reveal molecular basis of termite eusociality.</title>
        <authorList>
            <person name="Harrison M.C."/>
            <person name="Jongepier E."/>
            <person name="Robertson H.M."/>
            <person name="Arning N."/>
            <person name="Bitard-Feildel T."/>
            <person name="Chao H."/>
            <person name="Childers C.P."/>
            <person name="Dinh H."/>
            <person name="Doddapaneni H."/>
            <person name="Dugan S."/>
            <person name="Gowin J."/>
            <person name="Greiner C."/>
            <person name="Han Y."/>
            <person name="Hu H."/>
            <person name="Hughes D.S.T."/>
            <person name="Huylmans A.-K."/>
            <person name="Kemena C."/>
            <person name="Kremer L.P.M."/>
            <person name="Lee S.L."/>
            <person name="Lopez-Ezquerra A."/>
            <person name="Mallet L."/>
            <person name="Monroy-Kuhn J.M."/>
            <person name="Moser A."/>
            <person name="Murali S.C."/>
            <person name="Muzny D.M."/>
            <person name="Otani S."/>
            <person name="Piulachs M.-D."/>
            <person name="Poelchau M."/>
            <person name="Qu J."/>
            <person name="Schaub F."/>
            <person name="Wada-Katsumata A."/>
            <person name="Worley K.C."/>
            <person name="Xie Q."/>
            <person name="Ylla G."/>
            <person name="Poulsen M."/>
            <person name="Gibbs R.A."/>
            <person name="Schal C."/>
            <person name="Richards S."/>
            <person name="Belles X."/>
            <person name="Korb J."/>
            <person name="Bornberg-Bauer E."/>
        </authorList>
    </citation>
    <scope>NUCLEOTIDE SEQUENCE [LARGE SCALE GENOMIC DNA]</scope>
    <source>
        <tissue evidence="2">Whole body</tissue>
    </source>
</reference>
<evidence type="ECO:0000313" key="2">
    <source>
        <dbReference type="EMBL" id="PNF14571.1"/>
    </source>
</evidence>
<dbReference type="Proteomes" id="UP000235965">
    <property type="component" value="Unassembled WGS sequence"/>
</dbReference>
<gene>
    <name evidence="2" type="ORF">B7P43_G13287</name>
</gene>
<proteinExistence type="predicted"/>
<keyword evidence="1" id="KW-1133">Transmembrane helix</keyword>
<sequence length="58" mass="6282">MSWGSTVSMVTGYGLDGLGFKVGFMVGAIFFSSLRRPDQFWGSPSLLSNGFKGLFPWG</sequence>
<evidence type="ECO:0000313" key="3">
    <source>
        <dbReference type="Proteomes" id="UP000235965"/>
    </source>
</evidence>
<accession>A0A2J7PE08</accession>
<dbReference type="EMBL" id="NEVH01026112">
    <property type="protein sequence ID" value="PNF14571.1"/>
    <property type="molecule type" value="Genomic_DNA"/>
</dbReference>
<evidence type="ECO:0000256" key="1">
    <source>
        <dbReference type="SAM" id="Phobius"/>
    </source>
</evidence>
<name>A0A2J7PE08_9NEOP</name>